<organism evidence="9 10">
    <name type="scientific">Brevundimonas halotolerans</name>
    <dbReference type="NCBI Taxonomy" id="69670"/>
    <lineage>
        <taxon>Bacteria</taxon>
        <taxon>Pseudomonadati</taxon>
        <taxon>Pseudomonadota</taxon>
        <taxon>Alphaproteobacteria</taxon>
        <taxon>Caulobacterales</taxon>
        <taxon>Caulobacteraceae</taxon>
        <taxon>Brevundimonas</taxon>
    </lineage>
</organism>
<keyword evidence="4 7" id="KW-0812">Transmembrane</keyword>
<dbReference type="PANTHER" id="PTHR30506">
    <property type="entry name" value="INNER MEMBRANE PROTEIN"/>
    <property type="match status" value="1"/>
</dbReference>
<evidence type="ECO:0000259" key="8">
    <source>
        <dbReference type="Pfam" id="PF03458"/>
    </source>
</evidence>
<keyword evidence="6 7" id="KW-0472">Membrane</keyword>
<evidence type="ECO:0000256" key="3">
    <source>
        <dbReference type="ARBA" id="ARBA00022475"/>
    </source>
</evidence>
<feature type="domain" description="Glycine transporter" evidence="8">
    <location>
        <begin position="103"/>
        <end position="176"/>
    </location>
</feature>
<evidence type="ECO:0000256" key="1">
    <source>
        <dbReference type="ARBA" id="ARBA00004651"/>
    </source>
</evidence>
<protein>
    <submittedName>
        <fullName evidence="9">Putative membrane protein YeiH</fullName>
    </submittedName>
</protein>
<evidence type="ECO:0000313" key="9">
    <source>
        <dbReference type="EMBL" id="MBB5660549.1"/>
    </source>
</evidence>
<keyword evidence="10" id="KW-1185">Reference proteome</keyword>
<dbReference type="Pfam" id="PF03458">
    <property type="entry name" value="Gly_transporter"/>
    <property type="match status" value="2"/>
</dbReference>
<evidence type="ECO:0000256" key="5">
    <source>
        <dbReference type="ARBA" id="ARBA00022989"/>
    </source>
</evidence>
<dbReference type="PANTHER" id="PTHR30506:SF3">
    <property type="entry name" value="UPF0126 INNER MEMBRANE PROTEIN YADS-RELATED"/>
    <property type="match status" value="1"/>
</dbReference>
<proteinExistence type="inferred from homology"/>
<evidence type="ECO:0000256" key="4">
    <source>
        <dbReference type="ARBA" id="ARBA00022692"/>
    </source>
</evidence>
<feature type="transmembrane region" description="Helical" evidence="7">
    <location>
        <begin position="20"/>
        <end position="37"/>
    </location>
</feature>
<gene>
    <name evidence="9" type="ORF">FHS65_001295</name>
</gene>
<comment type="caution">
    <text evidence="9">The sequence shown here is derived from an EMBL/GenBank/DDBJ whole genome shotgun (WGS) entry which is preliminary data.</text>
</comment>
<reference evidence="9 10" key="1">
    <citation type="submission" date="2020-08" db="EMBL/GenBank/DDBJ databases">
        <title>Genomic Encyclopedia of Type Strains, Phase IV (KMG-IV): sequencing the most valuable type-strain genomes for metagenomic binning, comparative biology and taxonomic classification.</title>
        <authorList>
            <person name="Goeker M."/>
        </authorList>
    </citation>
    <scope>NUCLEOTIDE SEQUENCE [LARGE SCALE GENOMIC DNA]</scope>
    <source>
        <strain evidence="9 10">DSM 24448</strain>
    </source>
</reference>
<keyword evidence="5 7" id="KW-1133">Transmembrane helix</keyword>
<feature type="domain" description="Glycine transporter" evidence="8">
    <location>
        <begin position="20"/>
        <end position="92"/>
    </location>
</feature>
<feature type="transmembrane region" description="Helical" evidence="7">
    <location>
        <begin position="161"/>
        <end position="179"/>
    </location>
</feature>
<feature type="transmembrane region" description="Helical" evidence="7">
    <location>
        <begin position="44"/>
        <end position="61"/>
    </location>
</feature>
<evidence type="ECO:0000313" key="10">
    <source>
        <dbReference type="Proteomes" id="UP000548978"/>
    </source>
</evidence>
<dbReference type="RefSeq" id="WP_123287895.1">
    <property type="nucleotide sequence ID" value="NZ_JACIJB010000004.1"/>
</dbReference>
<evidence type="ECO:0000256" key="7">
    <source>
        <dbReference type="SAM" id="Phobius"/>
    </source>
</evidence>
<dbReference type="EMBL" id="JACIJB010000004">
    <property type="protein sequence ID" value="MBB5660549.1"/>
    <property type="molecule type" value="Genomic_DNA"/>
</dbReference>
<feature type="transmembrane region" description="Helical" evidence="7">
    <location>
        <begin position="101"/>
        <end position="119"/>
    </location>
</feature>
<dbReference type="GO" id="GO:0005886">
    <property type="term" value="C:plasma membrane"/>
    <property type="evidence" value="ECO:0007669"/>
    <property type="project" value="UniProtKB-SubCell"/>
</dbReference>
<keyword evidence="3" id="KW-1003">Cell membrane</keyword>
<comment type="subcellular location">
    <subcellularLocation>
        <location evidence="1">Cell membrane</location>
        <topology evidence="1">Multi-pass membrane protein</topology>
    </subcellularLocation>
</comment>
<feature type="transmembrane region" description="Helical" evidence="7">
    <location>
        <begin position="73"/>
        <end position="92"/>
    </location>
</feature>
<comment type="similarity">
    <text evidence="2">Belongs to the UPF0126 family.</text>
</comment>
<dbReference type="AlphaFoldDB" id="A0A7W9E826"/>
<dbReference type="Proteomes" id="UP000548978">
    <property type="component" value="Unassembled WGS sequence"/>
</dbReference>
<dbReference type="InterPro" id="IPR005115">
    <property type="entry name" value="Gly_transporter"/>
</dbReference>
<evidence type="ECO:0000256" key="6">
    <source>
        <dbReference type="ARBA" id="ARBA00023136"/>
    </source>
</evidence>
<dbReference type="OrthoDB" id="9791874at2"/>
<sequence>MIEAPILQTLSEPLLPNLYLLDYAGVAVFAATGALAAAREKHDLVTLGFFAAITGVGGGTLRDVMLDVPVFWVIDWKYIAVCLLAALGVWVIGRPEWRFRALLWLDAIGLAAYGVMGAAKAEALGASPLICIVMGTVTACFGGIVRDLLAGQPSILLRREITVTAAILAAVAYVAFKLLGLGNVAAALLAMPLGFALRAGALAWGWSLPSFPARVRAP</sequence>
<name>A0A7W9E826_9CAUL</name>
<feature type="transmembrane region" description="Helical" evidence="7">
    <location>
        <begin position="125"/>
        <end position="149"/>
    </location>
</feature>
<evidence type="ECO:0000256" key="2">
    <source>
        <dbReference type="ARBA" id="ARBA00008193"/>
    </source>
</evidence>
<accession>A0A7W9E826</accession>